<dbReference type="GO" id="GO:0050308">
    <property type="term" value="F:sugar-phosphatase activity"/>
    <property type="evidence" value="ECO:0007669"/>
    <property type="project" value="TreeGrafter"/>
</dbReference>
<gene>
    <name evidence="1" type="primary">yfbT_1</name>
    <name evidence="2" type="ORF">EV682_10552</name>
    <name evidence="1" type="ORF">NCTC11159_01323</name>
</gene>
<dbReference type="InterPro" id="IPR023198">
    <property type="entry name" value="PGP-like_dom2"/>
</dbReference>
<dbReference type="OrthoDB" id="5293434at2"/>
<evidence type="ECO:0000313" key="3">
    <source>
        <dbReference type="Proteomes" id="UP000255108"/>
    </source>
</evidence>
<evidence type="ECO:0000313" key="1">
    <source>
        <dbReference type="EMBL" id="STQ90259.1"/>
    </source>
</evidence>
<dbReference type="EMBL" id="SMBT01000005">
    <property type="protein sequence ID" value="TCU86927.1"/>
    <property type="molecule type" value="Genomic_DNA"/>
</dbReference>
<dbReference type="RefSeq" id="WP_115228224.1">
    <property type="nucleotide sequence ID" value="NZ_CAWOLO010000005.1"/>
</dbReference>
<dbReference type="Proteomes" id="UP000295794">
    <property type="component" value="Unassembled WGS sequence"/>
</dbReference>
<dbReference type="InterPro" id="IPR006439">
    <property type="entry name" value="HAD-SF_hydro_IA"/>
</dbReference>
<dbReference type="PRINTS" id="PR00413">
    <property type="entry name" value="HADHALOGNASE"/>
</dbReference>
<dbReference type="InterPro" id="IPR023214">
    <property type="entry name" value="HAD_sf"/>
</dbReference>
<dbReference type="EMBL" id="UGHR01000001">
    <property type="protein sequence ID" value="STQ90259.1"/>
    <property type="molecule type" value="Genomic_DNA"/>
</dbReference>
<dbReference type="EC" id="3.1.3.-" evidence="1"/>
<accession>A0A377Q6M9</accession>
<dbReference type="Pfam" id="PF00702">
    <property type="entry name" value="Hydrolase"/>
    <property type="match status" value="1"/>
</dbReference>
<keyword evidence="1" id="KW-0378">Hydrolase</keyword>
<dbReference type="InterPro" id="IPR036412">
    <property type="entry name" value="HAD-like_sf"/>
</dbReference>
<proteinExistence type="predicted"/>
<name>A0A377Q6M9_9NEIS</name>
<dbReference type="SUPFAM" id="SSF56784">
    <property type="entry name" value="HAD-like"/>
    <property type="match status" value="1"/>
</dbReference>
<dbReference type="AlphaFoldDB" id="A0A377Q6M9"/>
<dbReference type="Gene3D" id="1.10.150.240">
    <property type="entry name" value="Putative phosphatase, domain 2"/>
    <property type="match status" value="1"/>
</dbReference>
<dbReference type="Proteomes" id="UP000255108">
    <property type="component" value="Unassembled WGS sequence"/>
</dbReference>
<dbReference type="NCBIfam" id="TIGR01509">
    <property type="entry name" value="HAD-SF-IA-v3"/>
    <property type="match status" value="1"/>
</dbReference>
<evidence type="ECO:0000313" key="2">
    <source>
        <dbReference type="EMBL" id="TCU86927.1"/>
    </source>
</evidence>
<dbReference type="InterPro" id="IPR051806">
    <property type="entry name" value="HAD-like_SPP"/>
</dbReference>
<organism evidence="1 3">
    <name type="scientific">Iodobacter fluviatilis</name>
    <dbReference type="NCBI Taxonomy" id="537"/>
    <lineage>
        <taxon>Bacteria</taxon>
        <taxon>Pseudomonadati</taxon>
        <taxon>Pseudomonadota</taxon>
        <taxon>Betaproteobacteria</taxon>
        <taxon>Neisseriales</taxon>
        <taxon>Chitinibacteraceae</taxon>
        <taxon>Iodobacter</taxon>
    </lineage>
</organism>
<dbReference type="Gene3D" id="3.40.50.1000">
    <property type="entry name" value="HAD superfamily/HAD-like"/>
    <property type="match status" value="1"/>
</dbReference>
<keyword evidence="4" id="KW-1185">Reference proteome</keyword>
<dbReference type="PANTHER" id="PTHR43481">
    <property type="entry name" value="FRUCTOSE-1-PHOSPHATE PHOSPHATASE"/>
    <property type="match status" value="1"/>
</dbReference>
<reference evidence="1 3" key="1">
    <citation type="submission" date="2018-06" db="EMBL/GenBank/DDBJ databases">
        <authorList>
            <consortium name="Pathogen Informatics"/>
            <person name="Doyle S."/>
        </authorList>
    </citation>
    <scope>NUCLEOTIDE SEQUENCE [LARGE SCALE GENOMIC DNA]</scope>
    <source>
        <strain evidence="1 3">NCTC11159</strain>
    </source>
</reference>
<sequence length="217" mass="23005">MSNTMVLLARAFLFDMDGTLVDSSSKVEAVWSAWCQKHGVDLSEVMAIQQGVRSEDTIRKVAPYLDAVQEGRWVDRYESGDCEGITEIPGAARLLAALPQACWTVATSAGLELASNRLGYCQLSVPPHIVCAEDVSAGKPDPQAYRLAASRLNFAPSDCIAFEDAPAGVASALAAGCAVVQIGGAQKLHPDVLAVLPDWRGVTVAADNGYLFLSLPK</sequence>
<dbReference type="SFLD" id="SFLDG01129">
    <property type="entry name" value="C1.5:_HAD__Beta-PGM__Phosphata"/>
    <property type="match status" value="1"/>
</dbReference>
<reference evidence="2 4" key="2">
    <citation type="submission" date="2019-03" db="EMBL/GenBank/DDBJ databases">
        <title>Genomic Encyclopedia of Type Strains, Phase IV (KMG-IV): sequencing the most valuable type-strain genomes for metagenomic binning, comparative biology and taxonomic classification.</title>
        <authorList>
            <person name="Goeker M."/>
        </authorList>
    </citation>
    <scope>NUCLEOTIDE SEQUENCE [LARGE SCALE GENOMIC DNA]</scope>
    <source>
        <strain evidence="2 4">DSM 3764</strain>
    </source>
</reference>
<dbReference type="SFLD" id="SFLDS00003">
    <property type="entry name" value="Haloacid_Dehalogenase"/>
    <property type="match status" value="1"/>
</dbReference>
<dbReference type="PANTHER" id="PTHR43481:SF4">
    <property type="entry name" value="GLYCEROL-1-PHOSPHATE PHOSPHOHYDROLASE 1-RELATED"/>
    <property type="match status" value="1"/>
</dbReference>
<protein>
    <submittedName>
        <fullName evidence="1">Phosphatase YfbT</fullName>
        <ecNumber evidence="1">3.1.3.-</ecNumber>
    </submittedName>
    <submittedName>
        <fullName evidence="2">Sugar-phosphatase</fullName>
    </submittedName>
</protein>
<evidence type="ECO:0000313" key="4">
    <source>
        <dbReference type="Proteomes" id="UP000295794"/>
    </source>
</evidence>